<evidence type="ECO:0000256" key="2">
    <source>
        <dbReference type="HAMAP-Rule" id="MF_01477"/>
    </source>
</evidence>
<dbReference type="GO" id="GO:0017148">
    <property type="term" value="P:negative regulation of translation"/>
    <property type="evidence" value="ECO:0007669"/>
    <property type="project" value="UniProtKB-UniRule"/>
</dbReference>
<organism evidence="3 4">
    <name type="scientific">Atopococcus tabaci</name>
    <dbReference type="NCBI Taxonomy" id="269774"/>
    <lineage>
        <taxon>Bacteria</taxon>
        <taxon>Bacillati</taxon>
        <taxon>Bacillota</taxon>
        <taxon>Bacilli</taxon>
        <taxon>Lactobacillales</taxon>
        <taxon>Carnobacteriaceae</taxon>
        <taxon>Atopococcus</taxon>
    </lineage>
</organism>
<keyword evidence="2" id="KW-0963">Cytoplasm</keyword>
<dbReference type="GO" id="GO:0042256">
    <property type="term" value="P:cytosolic ribosome assembly"/>
    <property type="evidence" value="ECO:0007669"/>
    <property type="project" value="UniProtKB-UniRule"/>
</dbReference>
<comment type="caution">
    <text evidence="3">The sequence shown here is derived from an EMBL/GenBank/DDBJ whole genome shotgun (WGS) entry which is preliminary data.</text>
</comment>
<evidence type="ECO:0000313" key="4">
    <source>
        <dbReference type="Proteomes" id="UP001171751"/>
    </source>
</evidence>
<dbReference type="Gene3D" id="3.30.460.10">
    <property type="entry name" value="Beta Polymerase, domain 2"/>
    <property type="match status" value="1"/>
</dbReference>
<dbReference type="AlphaFoldDB" id="A0AA43UD95"/>
<keyword evidence="2" id="KW-0810">Translation regulation</keyword>
<comment type="function">
    <text evidence="2">Functions as a ribosomal silencing factor. Interacts with ribosomal protein uL14 (rplN), blocking formation of intersubunit bridge B8. Prevents association of the 30S and 50S ribosomal subunits and the formation of functional ribosomes, thus repressing translation.</text>
</comment>
<dbReference type="Proteomes" id="UP001171751">
    <property type="component" value="Unassembled WGS sequence"/>
</dbReference>
<protein>
    <recommendedName>
        <fullName evidence="2">Ribosomal silencing factor RsfS</fullName>
    </recommendedName>
</protein>
<evidence type="ECO:0000256" key="1">
    <source>
        <dbReference type="ARBA" id="ARBA00010574"/>
    </source>
</evidence>
<keyword evidence="4" id="KW-1185">Reference proteome</keyword>
<dbReference type="EMBL" id="JAUNQW010000028">
    <property type="protein sequence ID" value="MDO5457839.1"/>
    <property type="molecule type" value="Genomic_DNA"/>
</dbReference>
<dbReference type="InterPro" id="IPR043519">
    <property type="entry name" value="NT_sf"/>
</dbReference>
<sequence length="121" mass="13767">MTKKSKTILEFVVNTADDRQAEDIVALDVQGISILADYFVIMNGNSSRQNQAIMNALIADAEKKGIEVKKVEGRDSPSWTLIDFNDVIVHIFSKEDREFYNLEKLWSDADLVNIDLMIEEN</sequence>
<reference evidence="3" key="1">
    <citation type="submission" date="2023-07" db="EMBL/GenBank/DDBJ databases">
        <title>Between Cages and Wild: Unraveling the Impact of Captivity on Animal Microbiomes and Antimicrobial Resistance.</title>
        <authorList>
            <person name="Schmartz G.P."/>
            <person name="Rehner J."/>
            <person name="Schuff M.J."/>
            <person name="Becker S.L."/>
            <person name="Kravczyk M."/>
            <person name="Gurevich A."/>
            <person name="Francke R."/>
            <person name="Mueller R."/>
            <person name="Keller V."/>
            <person name="Keller A."/>
        </authorList>
    </citation>
    <scope>NUCLEOTIDE SEQUENCE</scope>
    <source>
        <strain evidence="3">S39M_St_73</strain>
    </source>
</reference>
<proteinExistence type="inferred from homology"/>
<dbReference type="InterPro" id="IPR004394">
    <property type="entry name" value="Iojap/RsfS/C7orf30"/>
</dbReference>
<comment type="similarity">
    <text evidence="1 2">Belongs to the Iojap/RsfS family.</text>
</comment>
<dbReference type="SUPFAM" id="SSF81301">
    <property type="entry name" value="Nucleotidyltransferase"/>
    <property type="match status" value="1"/>
</dbReference>
<dbReference type="PANTHER" id="PTHR21043:SF0">
    <property type="entry name" value="MITOCHONDRIAL ASSEMBLY OF RIBOSOMAL LARGE SUBUNIT PROTEIN 1"/>
    <property type="match status" value="1"/>
</dbReference>
<evidence type="ECO:0000313" key="3">
    <source>
        <dbReference type="EMBL" id="MDO5457839.1"/>
    </source>
</evidence>
<dbReference type="GO" id="GO:0043023">
    <property type="term" value="F:ribosomal large subunit binding"/>
    <property type="evidence" value="ECO:0007669"/>
    <property type="project" value="TreeGrafter"/>
</dbReference>
<accession>A0AA43UD95</accession>
<dbReference type="NCBIfam" id="TIGR00090">
    <property type="entry name" value="rsfS_iojap_ybeB"/>
    <property type="match status" value="1"/>
</dbReference>
<name>A0AA43UD95_9LACT</name>
<comment type="subcellular location">
    <subcellularLocation>
        <location evidence="2">Cytoplasm</location>
    </subcellularLocation>
</comment>
<dbReference type="GO" id="GO:0090071">
    <property type="term" value="P:negative regulation of ribosome biogenesis"/>
    <property type="evidence" value="ECO:0007669"/>
    <property type="project" value="UniProtKB-UniRule"/>
</dbReference>
<comment type="subunit">
    <text evidence="2">Interacts with ribosomal protein uL14 (rplN).</text>
</comment>
<dbReference type="Pfam" id="PF02410">
    <property type="entry name" value="RsfS"/>
    <property type="match status" value="1"/>
</dbReference>
<dbReference type="HAMAP" id="MF_01477">
    <property type="entry name" value="Iojap_RsfS"/>
    <property type="match status" value="1"/>
</dbReference>
<dbReference type="GO" id="GO:0005737">
    <property type="term" value="C:cytoplasm"/>
    <property type="evidence" value="ECO:0007669"/>
    <property type="project" value="UniProtKB-SubCell"/>
</dbReference>
<dbReference type="PANTHER" id="PTHR21043">
    <property type="entry name" value="IOJAP SUPERFAMILY ORTHOLOG"/>
    <property type="match status" value="1"/>
</dbReference>
<keyword evidence="2" id="KW-0678">Repressor</keyword>
<gene>
    <name evidence="2 3" type="primary">rsfS</name>
    <name evidence="3" type="ORF">Q4F26_05770</name>
</gene>